<evidence type="ECO:0000259" key="5">
    <source>
        <dbReference type="PROSITE" id="PS50949"/>
    </source>
</evidence>
<dbReference type="Pfam" id="PF00392">
    <property type="entry name" value="GntR"/>
    <property type="match status" value="1"/>
</dbReference>
<evidence type="ECO:0000313" key="6">
    <source>
        <dbReference type="EMBL" id="ACL08427.1"/>
    </source>
</evidence>
<dbReference type="PANTHER" id="PTHR43537">
    <property type="entry name" value="TRANSCRIPTIONAL REGULATOR, GNTR FAMILY"/>
    <property type="match status" value="1"/>
</dbReference>
<evidence type="ECO:0000256" key="2">
    <source>
        <dbReference type="ARBA" id="ARBA00023125"/>
    </source>
</evidence>
<dbReference type="PROSITE" id="PS50949">
    <property type="entry name" value="HTH_GNTR"/>
    <property type="match status" value="1"/>
</dbReference>
<dbReference type="SUPFAM" id="SSF46785">
    <property type="entry name" value="Winged helix' DNA-binding domain"/>
    <property type="match status" value="1"/>
</dbReference>
<protein>
    <submittedName>
        <fullName evidence="6">Transcriptional regulator, GntR family</fullName>
    </submittedName>
</protein>
<dbReference type="Pfam" id="PF07729">
    <property type="entry name" value="FCD"/>
    <property type="match status" value="1"/>
</dbReference>
<dbReference type="EMBL" id="CP001197">
    <property type="protein sequence ID" value="ACL08427.1"/>
    <property type="molecule type" value="Genomic_DNA"/>
</dbReference>
<dbReference type="SMART" id="SM00895">
    <property type="entry name" value="FCD"/>
    <property type="match status" value="1"/>
</dbReference>
<dbReference type="InterPro" id="IPR036388">
    <property type="entry name" value="WH-like_DNA-bd_sf"/>
</dbReference>
<accession>B8DLQ1</accession>
<keyword evidence="3" id="KW-0804">Transcription</keyword>
<feature type="domain" description="HTH gntR-type" evidence="5">
    <location>
        <begin position="7"/>
        <end position="74"/>
    </location>
</feature>
<evidence type="ECO:0000256" key="3">
    <source>
        <dbReference type="ARBA" id="ARBA00023163"/>
    </source>
</evidence>
<dbReference type="PANTHER" id="PTHR43537:SF24">
    <property type="entry name" value="GLUCONATE OPERON TRANSCRIPTIONAL REPRESSOR"/>
    <property type="match status" value="1"/>
</dbReference>
<dbReference type="eggNOG" id="COG1802">
    <property type="taxonomic scope" value="Bacteria"/>
</dbReference>
<feature type="compositionally biased region" description="Low complexity" evidence="4">
    <location>
        <begin position="232"/>
        <end position="256"/>
    </location>
</feature>
<name>B8DLQ1_NITV9</name>
<dbReference type="InterPro" id="IPR008920">
    <property type="entry name" value="TF_FadR/GntR_C"/>
</dbReference>
<dbReference type="CDD" id="cd07377">
    <property type="entry name" value="WHTH_GntR"/>
    <property type="match status" value="1"/>
</dbReference>
<dbReference type="GO" id="GO:0003677">
    <property type="term" value="F:DNA binding"/>
    <property type="evidence" value="ECO:0007669"/>
    <property type="project" value="UniProtKB-KW"/>
</dbReference>
<keyword evidence="1" id="KW-0805">Transcription regulation</keyword>
<dbReference type="HOGENOM" id="CLU_017584_5_1_7"/>
<dbReference type="InterPro" id="IPR036390">
    <property type="entry name" value="WH_DNA-bd_sf"/>
</dbReference>
<dbReference type="InterPro" id="IPR000524">
    <property type="entry name" value="Tscrpt_reg_HTH_GntR"/>
</dbReference>
<organism evidence="6">
    <name type="scientific">Nitratidesulfovibrio vulgaris (strain DSM 19637 / Miyazaki F)</name>
    <name type="common">Desulfovibrio vulgaris</name>
    <dbReference type="NCBI Taxonomy" id="883"/>
    <lineage>
        <taxon>Bacteria</taxon>
        <taxon>Pseudomonadati</taxon>
        <taxon>Thermodesulfobacteriota</taxon>
        <taxon>Desulfovibrionia</taxon>
        <taxon>Desulfovibrionales</taxon>
        <taxon>Desulfovibrionaceae</taxon>
        <taxon>Nitratidesulfovibrio</taxon>
    </lineage>
</organism>
<keyword evidence="2" id="KW-0238">DNA-binding</keyword>
<dbReference type="InterPro" id="IPR011711">
    <property type="entry name" value="GntR_C"/>
</dbReference>
<dbReference type="AlphaFoldDB" id="B8DLQ1"/>
<reference evidence="6" key="1">
    <citation type="submission" date="2008-10" db="EMBL/GenBank/DDBJ databases">
        <title>Complete sequence of Desulfovibrio vulgaris str. 'Miyazaki F'.</title>
        <authorList>
            <person name="Lucas S."/>
            <person name="Copeland A."/>
            <person name="Lapidus A."/>
            <person name="Glavina del Rio T."/>
            <person name="Dalin E."/>
            <person name="Tice H."/>
            <person name="Bruce D."/>
            <person name="Goodwin L."/>
            <person name="Pitluck S."/>
            <person name="Sims D."/>
            <person name="Brettin T."/>
            <person name="Detter J.C."/>
            <person name="Han C."/>
            <person name="Larimer F."/>
            <person name="Land M."/>
            <person name="Hauser L."/>
            <person name="Kyrpides N."/>
            <person name="Mikhailova N."/>
            <person name="Hazen T.C."/>
            <person name="Richardson P."/>
        </authorList>
    </citation>
    <scope>NUCLEOTIDE SEQUENCE</scope>
    <source>
        <strain evidence="6">Miyazaki F</strain>
    </source>
</reference>
<dbReference type="SMART" id="SM00345">
    <property type="entry name" value="HTH_GNTR"/>
    <property type="match status" value="1"/>
</dbReference>
<dbReference type="Gene3D" id="1.20.120.530">
    <property type="entry name" value="GntR ligand-binding domain-like"/>
    <property type="match status" value="1"/>
</dbReference>
<dbReference type="SUPFAM" id="SSF48008">
    <property type="entry name" value="GntR ligand-binding domain-like"/>
    <property type="match status" value="1"/>
</dbReference>
<dbReference type="GO" id="GO:0003700">
    <property type="term" value="F:DNA-binding transcription factor activity"/>
    <property type="evidence" value="ECO:0007669"/>
    <property type="project" value="InterPro"/>
</dbReference>
<evidence type="ECO:0000256" key="4">
    <source>
        <dbReference type="SAM" id="MobiDB-lite"/>
    </source>
</evidence>
<dbReference type="KEGG" id="dvm:DvMF_1479"/>
<dbReference type="STRING" id="883.DvMF_1479"/>
<feature type="region of interest" description="Disordered" evidence="4">
    <location>
        <begin position="212"/>
        <end position="256"/>
    </location>
</feature>
<gene>
    <name evidence="6" type="ordered locus">DvMF_1479</name>
</gene>
<evidence type="ECO:0000256" key="1">
    <source>
        <dbReference type="ARBA" id="ARBA00023015"/>
    </source>
</evidence>
<dbReference type="Gene3D" id="1.10.10.10">
    <property type="entry name" value="Winged helix-like DNA-binding domain superfamily/Winged helix DNA-binding domain"/>
    <property type="match status" value="1"/>
</dbReference>
<dbReference type="PRINTS" id="PR00035">
    <property type="entry name" value="HTHGNTR"/>
</dbReference>
<proteinExistence type="predicted"/>
<sequence>MARLVKQSLGQEVTRMLKRMIIDGELEPGQRLVEDRLAAELGISRTPLREALHRLEQEGLLQKRSAGGYVLRPFDAEEVEEAVQVRALLEARVAALAARRAAPGQVEALRANLTAFREAAARGDVVRLAELNTEFHLLLRAAGGSMLLARLLDEIEGVVERIIRALVPLREAGEWSDEDHARIVAAVVAGDAEGAAEAMRVHVLHGGDAVLDTLRQPDGEPDGARGAGAAGESGAAGTPAAAPAGRPSGKAAPKKP</sequence>